<keyword evidence="2" id="KW-1133">Transmembrane helix</keyword>
<feature type="compositionally biased region" description="Polar residues" evidence="1">
    <location>
        <begin position="735"/>
        <end position="761"/>
    </location>
</feature>
<sequence>MNVIKSFIVLTFDYFLLHVLVVTVGSTSADSPSRTVEKLRSGSLSSRSTDTLAKRGIPEVLDGCKSSEVVLPATLHPGARVDVSPTLDDPMLTEFANLDGQLGGNEQAEERVDEEAIISNDPSSPNPGFIFDDNESSLLQSDGHRNQLVSNSQDSEVQTGNSKKRAGDPHLAKTASPRTAQSLSSEAWGVIAEGHVNGIKEKYETLSESTGTSFGADLDQFMAQNERRKVIATCIPEGRQSSRNLDRSVKKNIICNRFKGIEKSSNKEETIHNSQVDTSDRLEQKERALHRPENGEMIQSLITDRNEADFGDDTRKSSIQQENAPEDHSSALKPTKPDAKEEASHQDGLIVTRHGTAGPEELPSTKEIEIPSNRVEEKTQRISSPGKSEQLEEKYMPDEGSPSHNIKGDASFQDVGVQETHGAGGPDDMGAKKAPESPFRSNEVEIDRPLTTTGNEGDKIAWESSKNEARKDSNPQAFEAGDLKNTQPNRDTRENFGAGHLSSRRPALHDEQMINFANRPVDRMEEILAAKDQEAQDFQSRDNLQTGNNLLGMGKIDQSNPALTSSNSFPGVHQEFQNQPHIRDEAPGHTLKHTAPHESESDASLQAKDQMTPPPSQSVIEPPASHISEPPLDNLHATIKSETNAGKSLHPAPENHEASTVGEESVEEQFLFCSKPKLERNPFSFPFSHQDELKFIAPTSSGFVSIQSEPNLMRSADSQSQSTNYEARSDFSPVPNASQLPQTNDYFDSAQQASKPSTSHQAVKESPLDTGRTGQGGPNNVMLSSYLRQNSEPRRPPSPNLDWGMMNKGPGRSMTFQGEKRGRTALSRLRTSGSQMAESKMSEYQDKRGKSVTSSSITPGLEESKHITQSNEYPTSLDHHGTVLSKAPQKDLRGYFVDPYLANKESFAQGSTMLPSGKERARKNDLVVPSGLHKIKTRQSETSEDDAGSPKSTQDDLEAQRDEDLMDYKFAFQDDKGNIDNDHNWSTKSSKDARAAFKEDDPMNYRYAFQDDTGLNKSNKDSVSALREEALMNSLYGSPLASPSSGLRGGILKNSPRKEFPITASSCRSPRRRIQFNAEKTFYLESSDPKEKNQVSQTSQLPPPVIDETLFNRRPIARTKSAYVGSPRIRAINAFADDLKLKKSISFKSLSLADLEECKSKPETVMRSPMPTRSLKPTPLELMVSKRFIETINKRRDTPTPTQRSPYYIRKAEIIGGKKLRRPIWKGAKPPKPRSSNSKKNKNLPAIKSHPFKSPDVRNFIARLQRFDWKKTVFLFFQQPLVKLHVLYLSLQPSLDHH</sequence>
<gene>
    <name evidence="3" type="ORF">PCASD_15007</name>
</gene>
<feature type="compositionally biased region" description="Polar residues" evidence="1">
    <location>
        <begin position="707"/>
        <end position="726"/>
    </location>
</feature>
<feature type="compositionally biased region" description="Basic and acidic residues" evidence="1">
    <location>
        <begin position="456"/>
        <end position="473"/>
    </location>
</feature>
<organism evidence="3 4">
    <name type="scientific">Puccinia coronata f. sp. avenae</name>
    <dbReference type="NCBI Taxonomy" id="200324"/>
    <lineage>
        <taxon>Eukaryota</taxon>
        <taxon>Fungi</taxon>
        <taxon>Dikarya</taxon>
        <taxon>Basidiomycota</taxon>
        <taxon>Pucciniomycotina</taxon>
        <taxon>Pucciniomycetes</taxon>
        <taxon>Pucciniales</taxon>
        <taxon>Pucciniaceae</taxon>
        <taxon>Puccinia</taxon>
    </lineage>
</organism>
<evidence type="ECO:0000313" key="3">
    <source>
        <dbReference type="EMBL" id="PLW22029.1"/>
    </source>
</evidence>
<keyword evidence="2" id="KW-0812">Transmembrane</keyword>
<feature type="compositionally biased region" description="Basic and acidic residues" evidence="1">
    <location>
        <begin position="305"/>
        <end position="316"/>
    </location>
</feature>
<feature type="compositionally biased region" description="Basic and acidic residues" evidence="1">
    <location>
        <begin position="840"/>
        <end position="849"/>
    </location>
</feature>
<dbReference type="EMBL" id="PGCI01000679">
    <property type="protein sequence ID" value="PLW22029.1"/>
    <property type="molecule type" value="Genomic_DNA"/>
</dbReference>
<accession>A0A2N5T967</accession>
<feature type="region of interest" description="Disordered" evidence="1">
    <location>
        <begin position="532"/>
        <end position="664"/>
    </location>
</feature>
<reference evidence="3 4" key="1">
    <citation type="submission" date="2017-11" db="EMBL/GenBank/DDBJ databases">
        <title>De novo assembly and phasing of dikaryotic genomes from two isolates of Puccinia coronata f. sp. avenae, the causal agent of oat crown rust.</title>
        <authorList>
            <person name="Miller M.E."/>
            <person name="Zhang Y."/>
            <person name="Omidvar V."/>
            <person name="Sperschneider J."/>
            <person name="Schwessinger B."/>
            <person name="Raley C."/>
            <person name="Palmer J.M."/>
            <person name="Garnica D."/>
            <person name="Upadhyaya N."/>
            <person name="Rathjen J."/>
            <person name="Taylor J.M."/>
            <person name="Park R.F."/>
            <person name="Dodds P.N."/>
            <person name="Hirsch C.D."/>
            <person name="Kianian S.F."/>
            <person name="Figueroa M."/>
        </authorList>
    </citation>
    <scope>NUCLEOTIDE SEQUENCE [LARGE SCALE GENOMIC DNA]</scope>
    <source>
        <strain evidence="3">12SD80</strain>
    </source>
</reference>
<protein>
    <submittedName>
        <fullName evidence="3">Uncharacterized protein</fullName>
    </submittedName>
</protein>
<evidence type="ECO:0000256" key="1">
    <source>
        <dbReference type="SAM" id="MobiDB-lite"/>
    </source>
</evidence>
<feature type="region of interest" description="Disordered" evidence="1">
    <location>
        <begin position="149"/>
        <end position="183"/>
    </location>
</feature>
<dbReference type="Proteomes" id="UP000235392">
    <property type="component" value="Unassembled WGS sequence"/>
</dbReference>
<feature type="compositionally biased region" description="Polar residues" evidence="1">
    <location>
        <begin position="149"/>
        <end position="161"/>
    </location>
</feature>
<keyword evidence="2" id="KW-0472">Membrane</keyword>
<feature type="compositionally biased region" description="Polar residues" evidence="1">
    <location>
        <begin position="781"/>
        <end position="790"/>
    </location>
</feature>
<comment type="caution">
    <text evidence="3">The sequence shown here is derived from an EMBL/GenBank/DDBJ whole genome shotgun (WGS) entry which is preliminary data.</text>
</comment>
<proteinExistence type="predicted"/>
<feature type="compositionally biased region" description="Polar residues" evidence="1">
    <location>
        <begin position="536"/>
        <end position="549"/>
    </location>
</feature>
<feature type="transmembrane region" description="Helical" evidence="2">
    <location>
        <begin position="7"/>
        <end position="25"/>
    </location>
</feature>
<feature type="region of interest" description="Disordered" evidence="1">
    <location>
        <begin position="907"/>
        <end position="966"/>
    </location>
</feature>
<feature type="compositionally biased region" description="Basic and acidic residues" evidence="1">
    <location>
        <begin position="325"/>
        <end position="345"/>
    </location>
</feature>
<feature type="region of interest" description="Disordered" evidence="1">
    <location>
        <begin position="707"/>
        <end position="881"/>
    </location>
</feature>
<feature type="region of interest" description="Disordered" evidence="1">
    <location>
        <begin position="117"/>
        <end position="137"/>
    </location>
</feature>
<feature type="compositionally biased region" description="Polar residues" evidence="1">
    <location>
        <begin position="557"/>
        <end position="580"/>
    </location>
</feature>
<feature type="compositionally biased region" description="Basic and acidic residues" evidence="1">
    <location>
        <begin position="363"/>
        <end position="380"/>
    </location>
</feature>
<evidence type="ECO:0000256" key="2">
    <source>
        <dbReference type="SAM" id="Phobius"/>
    </source>
</evidence>
<name>A0A2N5T967_9BASI</name>
<evidence type="ECO:0000313" key="4">
    <source>
        <dbReference type="Proteomes" id="UP000235392"/>
    </source>
</evidence>
<feature type="region of interest" description="Disordered" evidence="1">
    <location>
        <begin position="305"/>
        <end position="512"/>
    </location>
</feature>
<feature type="region of interest" description="Disordered" evidence="1">
    <location>
        <begin position="1223"/>
        <end position="1250"/>
    </location>
</feature>
<feature type="region of interest" description="Disordered" evidence="1">
    <location>
        <begin position="1085"/>
        <end position="1105"/>
    </location>
</feature>
<feature type="compositionally biased region" description="Basic residues" evidence="1">
    <location>
        <begin position="1223"/>
        <end position="1242"/>
    </location>
</feature>